<reference evidence="2 3" key="1">
    <citation type="submission" date="2021-03" db="EMBL/GenBank/DDBJ databases">
        <title>The complete genome sequence of Acetobacter sacchari TBRC 11175.</title>
        <authorList>
            <person name="Charoenyingcharoen P."/>
            <person name="Yukphan P."/>
        </authorList>
    </citation>
    <scope>NUCLEOTIDE SEQUENCE [LARGE SCALE GENOMIC DNA]</scope>
    <source>
        <strain evidence="2 3">TBRC 11175</strain>
    </source>
</reference>
<evidence type="ECO:0000313" key="2">
    <source>
        <dbReference type="EMBL" id="MBO1360094.1"/>
    </source>
</evidence>
<sequence>MTFGERVSKADLWLLDKVFQPVANRMPEKLPAVELGMSMLFGALMLSAASIVAMVFLTGMEITDAIFNVLIWAFGLSFYIGVARMKTLVRPGHLNPLRVMLTGMRLLSIPFAIYAFYQGVSAPAPFVIPLWFNALANLVFVVGIYFVSCEPPPPPMRQSVWDRGFGEASNRT</sequence>
<dbReference type="EMBL" id="JAFVMF010000009">
    <property type="protein sequence ID" value="MBO1360094.1"/>
    <property type="molecule type" value="Genomic_DNA"/>
</dbReference>
<keyword evidence="1" id="KW-1133">Transmembrane helix</keyword>
<comment type="caution">
    <text evidence="2">The sequence shown here is derived from an EMBL/GenBank/DDBJ whole genome shotgun (WGS) entry which is preliminary data.</text>
</comment>
<name>A0ABS3LW05_9PROT</name>
<feature type="transmembrane region" description="Helical" evidence="1">
    <location>
        <begin position="128"/>
        <end position="147"/>
    </location>
</feature>
<feature type="transmembrane region" description="Helical" evidence="1">
    <location>
        <begin position="35"/>
        <end position="59"/>
    </location>
</feature>
<organism evidence="2 3">
    <name type="scientific">Acetobacter sacchari</name>
    <dbReference type="NCBI Taxonomy" id="2661687"/>
    <lineage>
        <taxon>Bacteria</taxon>
        <taxon>Pseudomonadati</taxon>
        <taxon>Pseudomonadota</taxon>
        <taxon>Alphaproteobacteria</taxon>
        <taxon>Acetobacterales</taxon>
        <taxon>Acetobacteraceae</taxon>
        <taxon>Acetobacter</taxon>
    </lineage>
</organism>
<feature type="transmembrane region" description="Helical" evidence="1">
    <location>
        <begin position="97"/>
        <end position="116"/>
    </location>
</feature>
<dbReference type="Proteomes" id="UP000664771">
    <property type="component" value="Unassembled WGS sequence"/>
</dbReference>
<protein>
    <submittedName>
        <fullName evidence="2">Uncharacterized protein</fullName>
    </submittedName>
</protein>
<proteinExistence type="predicted"/>
<keyword evidence="3" id="KW-1185">Reference proteome</keyword>
<dbReference type="RefSeq" id="WP_207881382.1">
    <property type="nucleotide sequence ID" value="NZ_JAFVMF010000009.1"/>
</dbReference>
<gene>
    <name evidence="2" type="ORF">J2D73_09825</name>
</gene>
<keyword evidence="1" id="KW-0472">Membrane</keyword>
<feature type="transmembrane region" description="Helical" evidence="1">
    <location>
        <begin position="65"/>
        <end position="85"/>
    </location>
</feature>
<accession>A0ABS3LW05</accession>
<evidence type="ECO:0000313" key="3">
    <source>
        <dbReference type="Proteomes" id="UP000664771"/>
    </source>
</evidence>
<keyword evidence="1" id="KW-0812">Transmembrane</keyword>
<evidence type="ECO:0000256" key="1">
    <source>
        <dbReference type="SAM" id="Phobius"/>
    </source>
</evidence>